<feature type="region of interest" description="Disordered" evidence="1">
    <location>
        <begin position="230"/>
        <end position="264"/>
    </location>
</feature>
<evidence type="ECO:0000313" key="3">
    <source>
        <dbReference type="EMBL" id="PVZ99601.1"/>
    </source>
</evidence>
<dbReference type="EMBL" id="MBFU01000419">
    <property type="protein sequence ID" value="PVZ99601.1"/>
    <property type="molecule type" value="Genomic_DNA"/>
</dbReference>
<feature type="region of interest" description="Disordered" evidence="1">
    <location>
        <begin position="38"/>
        <end position="110"/>
    </location>
</feature>
<keyword evidence="4" id="KW-1185">Reference proteome</keyword>
<dbReference type="InterPro" id="IPR011598">
    <property type="entry name" value="bHLH_dom"/>
</dbReference>
<reference evidence="3 4" key="1">
    <citation type="journal article" date="2018" name="MBio">
        <title>Comparative Genomics Reveals the Core Gene Toolbox for the Fungus-Insect Symbiosis.</title>
        <authorList>
            <person name="Wang Y."/>
            <person name="Stata M."/>
            <person name="Wang W."/>
            <person name="Stajich J.E."/>
            <person name="White M.M."/>
            <person name="Moncalvo J.M."/>
        </authorList>
    </citation>
    <scope>NUCLEOTIDE SEQUENCE [LARGE SCALE GENOMIC DNA]</scope>
    <source>
        <strain evidence="3 4">AUS-126-30</strain>
    </source>
</reference>
<proteinExistence type="predicted"/>
<dbReference type="SMART" id="SM00353">
    <property type="entry name" value="HLH"/>
    <property type="match status" value="1"/>
</dbReference>
<evidence type="ECO:0000313" key="4">
    <source>
        <dbReference type="Proteomes" id="UP000245591"/>
    </source>
</evidence>
<organism evidence="3 4">
    <name type="scientific">Smittium angustum</name>
    <dbReference type="NCBI Taxonomy" id="133377"/>
    <lineage>
        <taxon>Eukaryota</taxon>
        <taxon>Fungi</taxon>
        <taxon>Fungi incertae sedis</taxon>
        <taxon>Zoopagomycota</taxon>
        <taxon>Kickxellomycotina</taxon>
        <taxon>Harpellomycetes</taxon>
        <taxon>Harpellales</taxon>
        <taxon>Legeriomycetaceae</taxon>
        <taxon>Smittium</taxon>
    </lineage>
</organism>
<comment type="caution">
    <text evidence="3">The sequence shown here is derived from an EMBL/GenBank/DDBJ whole genome shotgun (WGS) entry which is preliminary data.</text>
</comment>
<gene>
    <name evidence="3" type="ORF">BB558_004368</name>
</gene>
<dbReference type="SUPFAM" id="SSF47459">
    <property type="entry name" value="HLH, helix-loop-helix DNA-binding domain"/>
    <property type="match status" value="1"/>
</dbReference>
<evidence type="ECO:0000259" key="2">
    <source>
        <dbReference type="PROSITE" id="PS50888"/>
    </source>
</evidence>
<accession>A0A2U1J3D4</accession>
<dbReference type="GO" id="GO:0046983">
    <property type="term" value="F:protein dimerization activity"/>
    <property type="evidence" value="ECO:0007669"/>
    <property type="project" value="InterPro"/>
</dbReference>
<dbReference type="InterPro" id="IPR036638">
    <property type="entry name" value="HLH_DNA-bd_sf"/>
</dbReference>
<dbReference type="Pfam" id="PF00010">
    <property type="entry name" value="HLH"/>
    <property type="match status" value="1"/>
</dbReference>
<feature type="compositionally biased region" description="Polar residues" evidence="1">
    <location>
        <begin position="41"/>
        <end position="52"/>
    </location>
</feature>
<dbReference type="Proteomes" id="UP000245591">
    <property type="component" value="Unassembled WGS sequence"/>
</dbReference>
<protein>
    <recommendedName>
        <fullName evidence="2">BHLH domain-containing protein</fullName>
    </recommendedName>
</protein>
<feature type="compositionally biased region" description="Polar residues" evidence="1">
    <location>
        <begin position="60"/>
        <end position="71"/>
    </location>
</feature>
<dbReference type="Gene3D" id="4.10.280.10">
    <property type="entry name" value="Helix-loop-helix DNA-binding domain"/>
    <property type="match status" value="1"/>
</dbReference>
<dbReference type="PROSITE" id="PS50888">
    <property type="entry name" value="BHLH"/>
    <property type="match status" value="1"/>
</dbReference>
<name>A0A2U1J3D4_SMIAN</name>
<sequence length="572" mass="64102">MNVQMKDACSQPNFIPNQNKIKNLGVYSAIDSIKTLVEPNNPLSSQQPSANSKLGDKDSVSSVPQNQQTANERAIIQENDTKTTLSTHQSSKPKKNRLNHNELEKKRRHHQRKVLFELKDAIPSLKLSKPSTVFIMQKAKDYIEFLHKSVHCLELEAFELRKLLSIPNHNIQLTKGKMPSSGQNSGILNPSQLHCYNMQNGMHGVMSAGNNSGLLYQEKNLVQQKHQDLDISSKDVPNYKPQLNMDKDNSKNTLESSGNKDMMNNQNNINSNSALQTLNNTILANSILGQDQVNLSNFLGVDSNGLTDLGILTDSDKCAMSLETTSAFIYSDGANSLQMGNSSIPDFNQSQNMMFSDIKQKQPSSQRVSMHERSHSQILANEKNIESEIKVLENSILGEPQNRIQFYSTTSTNETGNQASNNECLEKASKRQRIYEDTNIQSQNSFSTNEEHYPFSKEMFDISEAIKGGQLSTTSSLSMDNELVDYSYLLTPSNNGGDIFLGSSTSISAVNHKSPDFYRSDQIIFKHQQNGEHYLGTPQSSQLFGQSKEFTEQTQNQLNKISMDFMNVFQNL</sequence>
<feature type="domain" description="BHLH" evidence="2">
    <location>
        <begin position="95"/>
        <end position="146"/>
    </location>
</feature>
<dbReference type="AlphaFoldDB" id="A0A2U1J3D4"/>
<evidence type="ECO:0000256" key="1">
    <source>
        <dbReference type="SAM" id="MobiDB-lite"/>
    </source>
</evidence>
<feature type="compositionally biased region" description="Polar residues" evidence="1">
    <location>
        <begin position="251"/>
        <end position="263"/>
    </location>
</feature>